<evidence type="ECO:0000313" key="5">
    <source>
        <dbReference type="Proteomes" id="UP000029558"/>
    </source>
</evidence>
<protein>
    <submittedName>
        <fullName evidence="4">OmpA</fullName>
    </submittedName>
</protein>
<keyword evidence="2" id="KW-0472">Membrane</keyword>
<organism evidence="4 5">
    <name type="scientific">Piscirickettsia salmonis</name>
    <dbReference type="NCBI Taxonomy" id="1238"/>
    <lineage>
        <taxon>Bacteria</taxon>
        <taxon>Pseudomonadati</taxon>
        <taxon>Pseudomonadota</taxon>
        <taxon>Gammaproteobacteria</taxon>
        <taxon>Thiotrichales</taxon>
        <taxon>Piscirickettsiaceae</taxon>
        <taxon>Piscirickettsia</taxon>
    </lineage>
</organism>
<dbReference type="EMBL" id="CP012508">
    <property type="protein sequence ID" value="ALB22229.1"/>
    <property type="molecule type" value="Genomic_DNA"/>
</dbReference>
<keyword evidence="3" id="KW-0998">Cell outer membrane</keyword>
<dbReference type="Gene3D" id="3.30.1330.60">
    <property type="entry name" value="OmpA-like domain"/>
    <property type="match status" value="1"/>
</dbReference>
<evidence type="ECO:0000313" key="4">
    <source>
        <dbReference type="EMBL" id="ALB22229.1"/>
    </source>
</evidence>
<evidence type="ECO:0000256" key="1">
    <source>
        <dbReference type="ARBA" id="ARBA00004442"/>
    </source>
</evidence>
<dbReference type="InterPro" id="IPR006664">
    <property type="entry name" value="OMP_bac"/>
</dbReference>
<evidence type="ECO:0000256" key="3">
    <source>
        <dbReference type="ARBA" id="ARBA00023237"/>
    </source>
</evidence>
<dbReference type="PANTHER" id="PTHR30329">
    <property type="entry name" value="STATOR ELEMENT OF FLAGELLAR MOTOR COMPLEX"/>
    <property type="match status" value="1"/>
</dbReference>
<comment type="subcellular location">
    <subcellularLocation>
        <location evidence="1">Cell outer membrane</location>
    </subcellularLocation>
</comment>
<dbReference type="SUPFAM" id="SSF103088">
    <property type="entry name" value="OmpA-like"/>
    <property type="match status" value="1"/>
</dbReference>
<dbReference type="RefSeq" id="WP_017377882.1">
    <property type="nucleotide sequence ID" value="NZ_CP012508.1"/>
</dbReference>
<accession>A0A1L6TAE8</accession>
<dbReference type="PROSITE" id="PS51257">
    <property type="entry name" value="PROKAR_LIPOPROTEIN"/>
    <property type="match status" value="1"/>
</dbReference>
<dbReference type="AlphaFoldDB" id="A0A1L6TAE8"/>
<dbReference type="Pfam" id="PF00691">
    <property type="entry name" value="OmpA"/>
    <property type="match status" value="1"/>
</dbReference>
<name>A0A1L6TAE8_PISSA</name>
<dbReference type="SMR" id="A0A1L6TAE8"/>
<dbReference type="GO" id="GO:0009279">
    <property type="term" value="C:cell outer membrane"/>
    <property type="evidence" value="ECO:0007669"/>
    <property type="project" value="UniProtKB-SubCell"/>
</dbReference>
<dbReference type="PROSITE" id="PS51123">
    <property type="entry name" value="OMPA_2"/>
    <property type="match status" value="1"/>
</dbReference>
<evidence type="ECO:0000256" key="2">
    <source>
        <dbReference type="ARBA" id="ARBA00023136"/>
    </source>
</evidence>
<dbReference type="InterPro" id="IPR006665">
    <property type="entry name" value="OmpA-like"/>
</dbReference>
<dbReference type="PANTHER" id="PTHR30329:SF21">
    <property type="entry name" value="LIPOPROTEIN YIAD-RELATED"/>
    <property type="match status" value="1"/>
</dbReference>
<dbReference type="PRINTS" id="PR01021">
    <property type="entry name" value="OMPADOMAIN"/>
</dbReference>
<dbReference type="InterPro" id="IPR050330">
    <property type="entry name" value="Bact_OuterMem_StrucFunc"/>
</dbReference>
<reference evidence="4 5" key="1">
    <citation type="journal article" date="2014" name="Genome Announc.">
        <title>Comparative Genome Analysis of Two Isolates of the Fish Pathogen Piscirickettsia salmonis from Different Hosts Reveals Major Differences in Virulence-Associated Secretion Systems.</title>
        <authorList>
            <person name="Bohle H."/>
            <person name="Henriquez P."/>
            <person name="Grothusen H."/>
            <person name="Navas E."/>
            <person name="Sandoval A."/>
            <person name="Bustamante F."/>
            <person name="Bustos P."/>
            <person name="Mancilla M."/>
        </authorList>
    </citation>
    <scope>NUCLEOTIDE SEQUENCE [LARGE SCALE GENOMIC DNA]</scope>
    <source>
        <strain evidence="5">B1-32597</strain>
    </source>
</reference>
<sequence>MTIKFSPFKTLSLLTVSASIGLLAGCASTADQYGGNEQGPGPYGDGSAYHHQAAGSDVKSQGLGQYDDQFNGESWGRQGGAAAQGGMASGTNAAVAKRVVYFGFDQYSVGKTDQDIVQSNVNYLLKHPKQKVLLEGYTDPRGSSQYNLNLGQKRANSLKDALLSAGVGPQQVSTLSYGKECLAVPGGTAEADYQKDRRVIFNYNMNSKGCNQG</sequence>
<dbReference type="OrthoDB" id="6195779at2"/>
<dbReference type="InterPro" id="IPR036737">
    <property type="entry name" value="OmpA-like_sf"/>
</dbReference>
<dbReference type="CDD" id="cd07185">
    <property type="entry name" value="OmpA_C-like"/>
    <property type="match status" value="1"/>
</dbReference>
<dbReference type="PROSITE" id="PS01068">
    <property type="entry name" value="OMPA_1"/>
    <property type="match status" value="1"/>
</dbReference>
<proteinExistence type="predicted"/>
<gene>
    <name evidence="4" type="ORF">KU39_1046</name>
</gene>
<dbReference type="InterPro" id="IPR006690">
    <property type="entry name" value="OMPA-like_CS"/>
</dbReference>
<dbReference type="Proteomes" id="UP000029558">
    <property type="component" value="Chromosome"/>
</dbReference>